<accession>A0A5N5KSY2</accession>
<evidence type="ECO:0000313" key="3">
    <source>
        <dbReference type="Proteomes" id="UP000327468"/>
    </source>
</evidence>
<keyword evidence="3" id="KW-1185">Reference proteome</keyword>
<proteinExistence type="predicted"/>
<protein>
    <recommendedName>
        <fullName evidence="4">Interleukin</fullName>
    </recommendedName>
</protein>
<dbReference type="Proteomes" id="UP000327468">
    <property type="component" value="Chromosome 22"/>
</dbReference>
<name>A0A5N5KSY2_PANHP</name>
<reference evidence="2 3" key="1">
    <citation type="submission" date="2019-06" db="EMBL/GenBank/DDBJ databases">
        <title>A chromosome-scale genome assembly of the striped catfish, Pangasianodon hypophthalmus.</title>
        <authorList>
            <person name="Wen M."/>
            <person name="Zahm M."/>
            <person name="Roques C."/>
            <person name="Cabau C."/>
            <person name="Klopp C."/>
            <person name="Donnadieu C."/>
            <person name="Jouanno E."/>
            <person name="Avarre J.-C."/>
            <person name="Campet M."/>
            <person name="Ha T.T.T."/>
            <person name="Dugue R."/>
            <person name="Lampietro C."/>
            <person name="Louis A."/>
            <person name="Herpin A."/>
            <person name="Echchiki A."/>
            <person name="Berthelot C."/>
            <person name="Parey E."/>
            <person name="Roest-Crollius H."/>
            <person name="Braasch I."/>
            <person name="Postlethwait J."/>
            <person name="Bobe J."/>
            <person name="Montfort J."/>
            <person name="Bouchez O."/>
            <person name="Begum T."/>
            <person name="Schartl M."/>
            <person name="Guiguen Y."/>
        </authorList>
    </citation>
    <scope>NUCLEOTIDE SEQUENCE [LARGE SCALE GENOMIC DNA]</scope>
    <source>
        <strain evidence="2 3">Indonesia</strain>
        <tissue evidence="2">Blood</tissue>
    </source>
</reference>
<dbReference type="EMBL" id="VFJC01000023">
    <property type="protein sequence ID" value="KAB5533286.1"/>
    <property type="molecule type" value="Genomic_DNA"/>
</dbReference>
<sequence>MHLLGTSVLVFLLLPLVFSCKSTKTKEEISQDYEYIIQKQLEHINLSIQRQVESCGERKLVLQNLSPIDRICTVSCERLPRNINGQLQTELPNLMRDINLSLGCLCRCAAHQPVRWSESQSLQKKFCRLKRLLMTIQKAYEQYNSA</sequence>
<evidence type="ECO:0000313" key="2">
    <source>
        <dbReference type="EMBL" id="KAB5533286.1"/>
    </source>
</evidence>
<feature type="signal peptide" evidence="1">
    <location>
        <begin position="1"/>
        <end position="19"/>
    </location>
</feature>
<gene>
    <name evidence="2" type="ORF">PHYPO_G00130040</name>
</gene>
<comment type="caution">
    <text evidence="2">The sequence shown here is derived from an EMBL/GenBank/DDBJ whole genome shotgun (WGS) entry which is preliminary data.</text>
</comment>
<feature type="chain" id="PRO_5024413362" description="Interleukin" evidence="1">
    <location>
        <begin position="20"/>
        <end position="146"/>
    </location>
</feature>
<keyword evidence="1" id="KW-0732">Signal</keyword>
<organism evidence="2 3">
    <name type="scientific">Pangasianodon hypophthalmus</name>
    <name type="common">Striped catfish</name>
    <name type="synonym">Helicophagus hypophthalmus</name>
    <dbReference type="NCBI Taxonomy" id="310915"/>
    <lineage>
        <taxon>Eukaryota</taxon>
        <taxon>Metazoa</taxon>
        <taxon>Chordata</taxon>
        <taxon>Craniata</taxon>
        <taxon>Vertebrata</taxon>
        <taxon>Euteleostomi</taxon>
        <taxon>Actinopterygii</taxon>
        <taxon>Neopterygii</taxon>
        <taxon>Teleostei</taxon>
        <taxon>Ostariophysi</taxon>
        <taxon>Siluriformes</taxon>
        <taxon>Pangasiidae</taxon>
        <taxon>Pangasianodon</taxon>
    </lineage>
</organism>
<evidence type="ECO:0000256" key="1">
    <source>
        <dbReference type="SAM" id="SignalP"/>
    </source>
</evidence>
<dbReference type="AlphaFoldDB" id="A0A5N5KSY2"/>
<evidence type="ECO:0008006" key="4">
    <source>
        <dbReference type="Google" id="ProtNLM"/>
    </source>
</evidence>